<evidence type="ECO:0000256" key="4">
    <source>
        <dbReference type="ARBA" id="ARBA00022679"/>
    </source>
</evidence>
<comment type="caution">
    <text evidence="7">The sequence shown here is derived from an EMBL/GenBank/DDBJ whole genome shotgun (WGS) entry which is preliminary data.</text>
</comment>
<protein>
    <submittedName>
        <fullName evidence="7">Glycosyltransferase</fullName>
    </submittedName>
</protein>
<dbReference type="PANTHER" id="PTHR48090:SF10">
    <property type="entry name" value="GLUCOSYL-3-PHOSPHOGLYCERATE SYNTHASE"/>
    <property type="match status" value="1"/>
</dbReference>
<sequence>MHYDTALRAYTSKRVEEIESADILVGIPCFNNEATITHVIRMVSHGLATLYKGMRSVIFVADGGSTDDSREVAKEFQLKPWQEKLVSIYRGPGGKGTALRSLFEAAERLDVRVCAMVDSDLRSITPEWVKFLLDPVLEKGYQFVAPIYVRHKYDGTITNNIVYNLTRALYGKRIRQPIGGDFAISKDLARFYIEQDVWDTDVARFGIDIWMTTSAITQGFRVCQSNLGAKIHDAKDPGQHLGPMFRQVLSALFSQMERYETYWKRIQGSEPVETFGFEGYMEPEPVQVNLDGMIELFRTGYGQFSPLWKTLFSKDCFAEIEKVAKMDSAHFHLPTDSWVQILYELAATFHLWDVNRMKLLDVMTPLYYARVASFVRQSWEMSSQEAEALVEDQAVKFEENKEYLIKVWDEKAAQKAAAQVSV</sequence>
<gene>
    <name evidence="7" type="ORF">H8E19_11010</name>
</gene>
<keyword evidence="3" id="KW-0328">Glycosyltransferase</keyword>
<feature type="domain" description="Glycosyltransferase 2-like" evidence="6">
    <location>
        <begin position="25"/>
        <end position="159"/>
    </location>
</feature>
<organism evidence="7 8">
    <name type="scientific">Candidatus Desulfacyla euxinica</name>
    <dbReference type="NCBI Taxonomy" id="2841693"/>
    <lineage>
        <taxon>Bacteria</taxon>
        <taxon>Deltaproteobacteria</taxon>
        <taxon>Candidatus Desulfacyla</taxon>
    </lineage>
</organism>
<dbReference type="GO" id="GO:0016757">
    <property type="term" value="F:glycosyltransferase activity"/>
    <property type="evidence" value="ECO:0007669"/>
    <property type="project" value="UniProtKB-KW"/>
</dbReference>
<dbReference type="InterPro" id="IPR050256">
    <property type="entry name" value="Glycosyltransferase_2"/>
</dbReference>
<proteinExistence type="inferred from homology"/>
<comment type="similarity">
    <text evidence="2">Belongs to the glycosyltransferase 2 family.</text>
</comment>
<name>A0A8J6T8V9_9DELT</name>
<evidence type="ECO:0000256" key="5">
    <source>
        <dbReference type="ARBA" id="ARBA00022842"/>
    </source>
</evidence>
<dbReference type="PANTHER" id="PTHR48090">
    <property type="entry name" value="UNDECAPRENYL-PHOSPHATE 4-DEOXY-4-FORMAMIDO-L-ARABINOSE TRANSFERASE-RELATED"/>
    <property type="match status" value="1"/>
</dbReference>
<evidence type="ECO:0000259" key="6">
    <source>
        <dbReference type="Pfam" id="PF00535"/>
    </source>
</evidence>
<dbReference type="SUPFAM" id="SSF53448">
    <property type="entry name" value="Nucleotide-diphospho-sugar transferases"/>
    <property type="match status" value="1"/>
</dbReference>
<evidence type="ECO:0000256" key="3">
    <source>
        <dbReference type="ARBA" id="ARBA00022676"/>
    </source>
</evidence>
<evidence type="ECO:0000313" key="7">
    <source>
        <dbReference type="EMBL" id="MBC8177923.1"/>
    </source>
</evidence>
<dbReference type="Proteomes" id="UP000650524">
    <property type="component" value="Unassembled WGS sequence"/>
</dbReference>
<dbReference type="Gene3D" id="3.90.550.10">
    <property type="entry name" value="Spore Coat Polysaccharide Biosynthesis Protein SpsA, Chain A"/>
    <property type="match status" value="1"/>
</dbReference>
<dbReference type="EMBL" id="JACNJD010000245">
    <property type="protein sequence ID" value="MBC8177923.1"/>
    <property type="molecule type" value="Genomic_DNA"/>
</dbReference>
<dbReference type="InterPro" id="IPR001173">
    <property type="entry name" value="Glyco_trans_2-like"/>
</dbReference>
<evidence type="ECO:0000256" key="1">
    <source>
        <dbReference type="ARBA" id="ARBA00001946"/>
    </source>
</evidence>
<accession>A0A8J6T8V9</accession>
<evidence type="ECO:0000256" key="2">
    <source>
        <dbReference type="ARBA" id="ARBA00006739"/>
    </source>
</evidence>
<keyword evidence="5" id="KW-0460">Magnesium</keyword>
<keyword evidence="4" id="KW-0808">Transferase</keyword>
<evidence type="ECO:0000313" key="8">
    <source>
        <dbReference type="Proteomes" id="UP000650524"/>
    </source>
</evidence>
<dbReference type="Pfam" id="PF00535">
    <property type="entry name" value="Glycos_transf_2"/>
    <property type="match status" value="1"/>
</dbReference>
<reference evidence="7 8" key="1">
    <citation type="submission" date="2020-08" db="EMBL/GenBank/DDBJ databases">
        <title>Bridging the membrane lipid divide: bacteria of the FCB group superphylum have the potential to synthesize archaeal ether lipids.</title>
        <authorList>
            <person name="Villanueva L."/>
            <person name="Von Meijenfeldt F.A.B."/>
            <person name="Westbye A.B."/>
            <person name="Yadav S."/>
            <person name="Hopmans E.C."/>
            <person name="Dutilh B.E."/>
            <person name="Sinninghe Damste J.S."/>
        </authorList>
    </citation>
    <scope>NUCLEOTIDE SEQUENCE [LARGE SCALE GENOMIC DNA]</scope>
    <source>
        <strain evidence="7">NIOZ-UU27</strain>
    </source>
</reference>
<dbReference type="AlphaFoldDB" id="A0A8J6T8V9"/>
<dbReference type="InterPro" id="IPR029044">
    <property type="entry name" value="Nucleotide-diphossugar_trans"/>
</dbReference>
<comment type="cofactor">
    <cofactor evidence="1">
        <name>Mg(2+)</name>
        <dbReference type="ChEBI" id="CHEBI:18420"/>
    </cofactor>
</comment>